<dbReference type="Gene3D" id="2.60.40.2380">
    <property type="match status" value="1"/>
</dbReference>
<dbReference type="AlphaFoldDB" id="A0A840LCC5"/>
<gene>
    <name evidence="9" type="ORF">HNP55_003099</name>
</gene>
<dbReference type="EC" id="2.7.13.3" evidence="3"/>
<dbReference type="Pfam" id="PF07696">
    <property type="entry name" value="7TMR-DISMED2"/>
    <property type="match status" value="1"/>
</dbReference>
<evidence type="ECO:0000256" key="7">
    <source>
        <dbReference type="SAM" id="Phobius"/>
    </source>
</evidence>
<protein>
    <recommendedName>
        <fullName evidence="3">histidine kinase</fullName>
        <ecNumber evidence="3">2.7.13.3</ecNumber>
    </recommendedName>
</protein>
<evidence type="ECO:0000256" key="3">
    <source>
        <dbReference type="ARBA" id="ARBA00012438"/>
    </source>
</evidence>
<evidence type="ECO:0000256" key="5">
    <source>
        <dbReference type="ARBA" id="ARBA00022679"/>
    </source>
</evidence>
<organism evidence="9 10">
    <name type="scientific">Roseateles oligotrophus</name>
    <dbReference type="NCBI Taxonomy" id="1769250"/>
    <lineage>
        <taxon>Bacteria</taxon>
        <taxon>Pseudomonadati</taxon>
        <taxon>Pseudomonadota</taxon>
        <taxon>Betaproteobacteria</taxon>
        <taxon>Burkholderiales</taxon>
        <taxon>Sphaerotilaceae</taxon>
        <taxon>Roseateles</taxon>
    </lineage>
</organism>
<keyword evidence="5" id="KW-0808">Transferase</keyword>
<feature type="transmembrane region" description="Helical" evidence="7">
    <location>
        <begin position="222"/>
        <end position="239"/>
    </location>
</feature>
<dbReference type="CDD" id="cd16922">
    <property type="entry name" value="HATPase_EvgS-ArcB-TorS-like"/>
    <property type="match status" value="1"/>
</dbReference>
<dbReference type="InterPro" id="IPR003594">
    <property type="entry name" value="HATPase_dom"/>
</dbReference>
<dbReference type="InterPro" id="IPR004358">
    <property type="entry name" value="Sig_transdc_His_kin-like_C"/>
</dbReference>
<feature type="transmembrane region" description="Helical" evidence="7">
    <location>
        <begin position="259"/>
        <end position="279"/>
    </location>
</feature>
<dbReference type="GO" id="GO:0000155">
    <property type="term" value="F:phosphorelay sensor kinase activity"/>
    <property type="evidence" value="ECO:0007669"/>
    <property type="project" value="InterPro"/>
</dbReference>
<dbReference type="Gene3D" id="1.10.287.130">
    <property type="match status" value="1"/>
</dbReference>
<keyword evidence="7" id="KW-0812">Transmembrane</keyword>
<sequence>MSGLFRYLLLILALGLLPIATLFGGKAQAQAAAQAPLPLQAPGQERLDLLPYLQIWVDAGARQGPQEAERQAFRPMQVADKRPGYSAAAFWLRLRLHNPGSQTVYRHLLMEPARLEEVALYRPLADGRWQPARAGTSRPFGERELALRESAFIIELAPGQTQTLLLRVASRSSVALEATLWEPRTLQNRQPGGLWLDGLLVGIALILMLLSLMMSRVLREPAALYIAAHLLLAILYESGMRGTSFMILWPNATDWATRSLAILGGLAVLGQWLAVRRLLRLRRRQPRLHRSLSLLAGLGLLSLGLCLFGDYRLGTLGNSLLNSALLLGMLLACVRAARSGQRLAWAWLAALGAQALGMLPRYLGLLGLTPHGLLSDYAPPLMTELGCLLVLIALMRRFHAQHQRYERGLEAAVAERTQALAQATRHAQASDAAKGRLLGYIGHDLRAPLASVVHVARELRAGESLEADRRAIERSGLLLLDMIDELQRFAKAPESSAALEILPAPVYLHGLLHETVEQAQGLARSAGCRIELRLAADLPCVVELDAKRLRQVLFNLLSNAAKFSREGTIVLQAECRAPARLQIRVSDQGRGIAPDELPWLFEPFVRASSSAHLPGLGLGLSIARQMVQAMGGDIRVRSQLGEGSEFSFDMPLQLASEDEVLWPPLLRQPQLGEARLALVLDPCASAREALMERLSLSGYDCLQAADLPEALAIEAPLDLLIVEPEALPGASLQALGELRGRHGRMRILCCSRRLPPYPAPFWLCKPVQEQDWWAALA</sequence>
<keyword evidence="10" id="KW-1185">Reference proteome</keyword>
<evidence type="ECO:0000259" key="8">
    <source>
        <dbReference type="PROSITE" id="PS50109"/>
    </source>
</evidence>
<dbReference type="SUPFAM" id="SSF47384">
    <property type="entry name" value="Homodimeric domain of signal transducing histidine kinase"/>
    <property type="match status" value="1"/>
</dbReference>
<dbReference type="Pfam" id="PF02518">
    <property type="entry name" value="HATPase_c"/>
    <property type="match status" value="1"/>
</dbReference>
<comment type="subcellular location">
    <subcellularLocation>
        <location evidence="2">Cell inner membrane</location>
        <topology evidence="2">Multi-pass membrane protein</topology>
    </subcellularLocation>
</comment>
<feature type="transmembrane region" description="Helical" evidence="7">
    <location>
        <begin position="319"/>
        <end position="337"/>
    </location>
</feature>
<dbReference type="Proteomes" id="UP000562027">
    <property type="component" value="Unassembled WGS sequence"/>
</dbReference>
<dbReference type="EMBL" id="JACHLP010000006">
    <property type="protein sequence ID" value="MBB4844555.1"/>
    <property type="molecule type" value="Genomic_DNA"/>
</dbReference>
<proteinExistence type="predicted"/>
<dbReference type="SMART" id="SM00387">
    <property type="entry name" value="HATPase_c"/>
    <property type="match status" value="1"/>
</dbReference>
<feature type="transmembrane region" description="Helical" evidence="7">
    <location>
        <begin position="192"/>
        <end position="210"/>
    </location>
</feature>
<dbReference type="InterPro" id="IPR036890">
    <property type="entry name" value="HATPase_C_sf"/>
</dbReference>
<evidence type="ECO:0000256" key="1">
    <source>
        <dbReference type="ARBA" id="ARBA00000085"/>
    </source>
</evidence>
<dbReference type="Gene3D" id="3.30.565.10">
    <property type="entry name" value="Histidine kinase-like ATPase, C-terminal domain"/>
    <property type="match status" value="1"/>
</dbReference>
<dbReference type="InterPro" id="IPR011623">
    <property type="entry name" value="7TMR_DISM_rcpt_extracell_dom1"/>
</dbReference>
<feature type="transmembrane region" description="Helical" evidence="7">
    <location>
        <begin position="344"/>
        <end position="365"/>
    </location>
</feature>
<dbReference type="PRINTS" id="PR00344">
    <property type="entry name" value="BCTRLSENSOR"/>
</dbReference>
<evidence type="ECO:0000313" key="9">
    <source>
        <dbReference type="EMBL" id="MBB4844555.1"/>
    </source>
</evidence>
<dbReference type="InterPro" id="IPR003661">
    <property type="entry name" value="HisK_dim/P_dom"/>
</dbReference>
<dbReference type="SMART" id="SM00388">
    <property type="entry name" value="HisKA"/>
    <property type="match status" value="1"/>
</dbReference>
<comment type="caution">
    <text evidence="9">The sequence shown here is derived from an EMBL/GenBank/DDBJ whole genome shotgun (WGS) entry which is preliminary data.</text>
</comment>
<feature type="domain" description="Histidine kinase" evidence="8">
    <location>
        <begin position="440"/>
        <end position="654"/>
    </location>
</feature>
<evidence type="ECO:0000256" key="2">
    <source>
        <dbReference type="ARBA" id="ARBA00004429"/>
    </source>
</evidence>
<dbReference type="PROSITE" id="PS50109">
    <property type="entry name" value="HIS_KIN"/>
    <property type="match status" value="1"/>
</dbReference>
<accession>A0A840LCC5</accession>
<reference evidence="9 10" key="1">
    <citation type="submission" date="2020-08" db="EMBL/GenBank/DDBJ databases">
        <title>Functional genomics of gut bacteria from endangered species of beetles.</title>
        <authorList>
            <person name="Carlos-Shanley C."/>
        </authorList>
    </citation>
    <scope>NUCLEOTIDE SEQUENCE [LARGE SCALE GENOMIC DNA]</scope>
    <source>
        <strain evidence="9 10">S00239</strain>
    </source>
</reference>
<dbReference type="InterPro" id="IPR011622">
    <property type="entry name" value="7TMR_DISM_rcpt_extracell_dom2"/>
</dbReference>
<keyword evidence="7" id="KW-0472">Membrane</keyword>
<dbReference type="GO" id="GO:0005886">
    <property type="term" value="C:plasma membrane"/>
    <property type="evidence" value="ECO:0007669"/>
    <property type="project" value="UniProtKB-SubCell"/>
</dbReference>
<comment type="catalytic activity">
    <reaction evidence="1">
        <text>ATP + protein L-histidine = ADP + protein N-phospho-L-histidine.</text>
        <dbReference type="EC" id="2.7.13.3"/>
    </reaction>
</comment>
<name>A0A840LCC5_9BURK</name>
<evidence type="ECO:0000313" key="10">
    <source>
        <dbReference type="Proteomes" id="UP000562027"/>
    </source>
</evidence>
<dbReference type="CDD" id="cd00082">
    <property type="entry name" value="HisKA"/>
    <property type="match status" value="1"/>
</dbReference>
<evidence type="ECO:0000256" key="6">
    <source>
        <dbReference type="ARBA" id="ARBA00022777"/>
    </source>
</evidence>
<feature type="transmembrane region" description="Helical" evidence="7">
    <location>
        <begin position="291"/>
        <end position="313"/>
    </location>
</feature>
<dbReference type="SUPFAM" id="SSF55874">
    <property type="entry name" value="ATPase domain of HSP90 chaperone/DNA topoisomerase II/histidine kinase"/>
    <property type="match status" value="1"/>
</dbReference>
<keyword evidence="4" id="KW-0597">Phosphoprotein</keyword>
<dbReference type="FunFam" id="3.30.565.10:FF:000006">
    <property type="entry name" value="Sensor histidine kinase WalK"/>
    <property type="match status" value="1"/>
</dbReference>
<evidence type="ECO:0000256" key="4">
    <source>
        <dbReference type="ARBA" id="ARBA00022553"/>
    </source>
</evidence>
<dbReference type="InterPro" id="IPR036097">
    <property type="entry name" value="HisK_dim/P_sf"/>
</dbReference>
<dbReference type="InterPro" id="IPR005467">
    <property type="entry name" value="His_kinase_dom"/>
</dbReference>
<dbReference type="Pfam" id="PF07695">
    <property type="entry name" value="7TMR-DISM_7TM"/>
    <property type="match status" value="1"/>
</dbReference>
<dbReference type="PANTHER" id="PTHR43047">
    <property type="entry name" value="TWO-COMPONENT HISTIDINE PROTEIN KINASE"/>
    <property type="match status" value="1"/>
</dbReference>
<dbReference type="RefSeq" id="WP_184301121.1">
    <property type="nucleotide sequence ID" value="NZ_JACHLP010000006.1"/>
</dbReference>
<keyword evidence="6 9" id="KW-0418">Kinase</keyword>
<dbReference type="PANTHER" id="PTHR43047:SF72">
    <property type="entry name" value="OSMOSENSING HISTIDINE PROTEIN KINASE SLN1"/>
    <property type="match status" value="1"/>
</dbReference>
<dbReference type="GO" id="GO:0009927">
    <property type="term" value="F:histidine phosphotransfer kinase activity"/>
    <property type="evidence" value="ECO:0007669"/>
    <property type="project" value="TreeGrafter"/>
</dbReference>
<keyword evidence="7" id="KW-1133">Transmembrane helix</keyword>